<proteinExistence type="inferred from homology"/>
<dbReference type="FunFam" id="3.40.50.1390:FF:000001">
    <property type="entry name" value="DNA recombinase"/>
    <property type="match status" value="1"/>
</dbReference>
<dbReference type="KEGG" id="bapa:BBC0178_020240"/>
<dbReference type="SUPFAM" id="SSF53041">
    <property type="entry name" value="Resolvase-like"/>
    <property type="match status" value="1"/>
</dbReference>
<evidence type="ECO:0000313" key="11">
    <source>
        <dbReference type="Proteomes" id="UP000189660"/>
    </source>
</evidence>
<dbReference type="Gene3D" id="3.40.50.1390">
    <property type="entry name" value="Resolvase, N-terminal catalytic domain"/>
    <property type="match status" value="1"/>
</dbReference>
<evidence type="ECO:0000313" key="10">
    <source>
        <dbReference type="EMBL" id="AQT43462.1"/>
    </source>
</evidence>
<dbReference type="PANTHER" id="PTHR30461">
    <property type="entry name" value="DNA-INVERTASE FROM LAMBDOID PROPHAGE"/>
    <property type="match status" value="1"/>
</dbReference>
<keyword evidence="4" id="KW-0238">DNA-binding</keyword>
<dbReference type="EMBL" id="CP015820">
    <property type="protein sequence ID" value="AQT43462.1"/>
    <property type="molecule type" value="Genomic_DNA"/>
</dbReference>
<evidence type="ECO:0000256" key="2">
    <source>
        <dbReference type="ARBA" id="ARBA00022908"/>
    </source>
</evidence>
<dbReference type="InterPro" id="IPR036162">
    <property type="entry name" value="Resolvase-like_N_sf"/>
</dbReference>
<evidence type="ECO:0000256" key="1">
    <source>
        <dbReference type="ARBA" id="ARBA00009913"/>
    </source>
</evidence>
<accession>A0A1U9MD48</accession>
<keyword evidence="5" id="KW-0233">DNA recombination</keyword>
<organism evidence="10 11">
    <name type="scientific">Bartonella apihabitans</name>
    <dbReference type="NCBI Taxonomy" id="2750929"/>
    <lineage>
        <taxon>Bacteria</taxon>
        <taxon>Pseudomonadati</taxon>
        <taxon>Pseudomonadota</taxon>
        <taxon>Alphaproteobacteria</taxon>
        <taxon>Hyphomicrobiales</taxon>
        <taxon>Bartonellaceae</taxon>
        <taxon>Bartonella</taxon>
    </lineage>
</organism>
<dbReference type="InterPro" id="IPR006119">
    <property type="entry name" value="Resolv_N"/>
</dbReference>
<sequence>MSMIDVSTQSQQTNTSATQGNGEEEKKRAEELIAYIRVSSIGQSLEVQRDKMLALGVHPEHIFEEKRSGVDSNRPALKEAIRFARKGNVFVITKIDRLARSATDLLSIVQELERKGVKLRVVDQNIDTTTPAGRAMLQMLAVFAEFETAIRSERQMDGIAKAKANGVQFGRKTQATPDVVAEIKRLRSEGMLIKEIMKRVGLSKASVYRALSEGER</sequence>
<feature type="active site" description="O-(5'-phospho-DNA)-serine intermediate" evidence="6 7">
    <location>
        <position position="39"/>
    </location>
</feature>
<dbReference type="PROSITE" id="PS51736">
    <property type="entry name" value="RECOMBINASES_3"/>
    <property type="match status" value="1"/>
</dbReference>
<evidence type="ECO:0000256" key="3">
    <source>
        <dbReference type="ARBA" id="ARBA00023100"/>
    </source>
</evidence>
<feature type="compositionally biased region" description="Low complexity" evidence="8">
    <location>
        <begin position="7"/>
        <end position="19"/>
    </location>
</feature>
<protein>
    <submittedName>
        <fullName evidence="10">Site-specific DNA recombinase</fullName>
    </submittedName>
</protein>
<keyword evidence="3" id="KW-0230">DNA invertase</keyword>
<evidence type="ECO:0000256" key="5">
    <source>
        <dbReference type="ARBA" id="ARBA00023172"/>
    </source>
</evidence>
<dbReference type="GO" id="GO:0003677">
    <property type="term" value="F:DNA binding"/>
    <property type="evidence" value="ECO:0007669"/>
    <property type="project" value="UniProtKB-KW"/>
</dbReference>
<evidence type="ECO:0000256" key="4">
    <source>
        <dbReference type="ARBA" id="ARBA00023125"/>
    </source>
</evidence>
<dbReference type="Pfam" id="PF02796">
    <property type="entry name" value="HTH_7"/>
    <property type="match status" value="1"/>
</dbReference>
<dbReference type="InterPro" id="IPR006118">
    <property type="entry name" value="Recombinase_CS"/>
</dbReference>
<dbReference type="InterPro" id="IPR006120">
    <property type="entry name" value="Resolvase_HTH_dom"/>
</dbReference>
<comment type="similarity">
    <text evidence="1">Belongs to the site-specific recombinase resolvase family.</text>
</comment>
<dbReference type="AlphaFoldDB" id="A0A1U9MD48"/>
<dbReference type="PROSITE" id="PS00397">
    <property type="entry name" value="RECOMBINASES_1"/>
    <property type="match status" value="1"/>
</dbReference>
<name>A0A1U9MD48_9HYPH</name>
<evidence type="ECO:0000259" key="9">
    <source>
        <dbReference type="PROSITE" id="PS51736"/>
    </source>
</evidence>
<dbReference type="PANTHER" id="PTHR30461:SF26">
    <property type="entry name" value="RESOLVASE HOMOLOG YNEB"/>
    <property type="match status" value="1"/>
</dbReference>
<evidence type="ECO:0000256" key="6">
    <source>
        <dbReference type="PIRSR" id="PIRSR606118-50"/>
    </source>
</evidence>
<dbReference type="GO" id="GO:0015074">
    <property type="term" value="P:DNA integration"/>
    <property type="evidence" value="ECO:0007669"/>
    <property type="project" value="UniProtKB-KW"/>
</dbReference>
<dbReference type="CDD" id="cd03768">
    <property type="entry name" value="SR_ResInv"/>
    <property type="match status" value="1"/>
</dbReference>
<dbReference type="InterPro" id="IPR050639">
    <property type="entry name" value="SSR_resolvase"/>
</dbReference>
<dbReference type="Pfam" id="PF00239">
    <property type="entry name" value="Resolvase"/>
    <property type="match status" value="1"/>
</dbReference>
<dbReference type="Gene3D" id="1.10.10.60">
    <property type="entry name" value="Homeodomain-like"/>
    <property type="match status" value="1"/>
</dbReference>
<gene>
    <name evidence="10" type="ORF">BBC0178_020240</name>
</gene>
<feature type="region of interest" description="Disordered" evidence="8">
    <location>
        <begin position="1"/>
        <end position="25"/>
    </location>
</feature>
<keyword evidence="11" id="KW-1185">Reference proteome</keyword>
<dbReference type="SMART" id="SM00857">
    <property type="entry name" value="Resolvase"/>
    <property type="match status" value="1"/>
</dbReference>
<keyword evidence="2" id="KW-0229">DNA integration</keyword>
<evidence type="ECO:0000256" key="7">
    <source>
        <dbReference type="PROSITE-ProRule" id="PRU10137"/>
    </source>
</evidence>
<evidence type="ECO:0000256" key="8">
    <source>
        <dbReference type="SAM" id="MobiDB-lite"/>
    </source>
</evidence>
<dbReference type="Proteomes" id="UP000189660">
    <property type="component" value="Chromosome"/>
</dbReference>
<feature type="domain" description="Resolvase/invertase-type recombinase catalytic" evidence="9">
    <location>
        <begin position="31"/>
        <end position="166"/>
    </location>
</feature>
<reference evidence="10 11" key="1">
    <citation type="submission" date="2016-11" db="EMBL/GenBank/DDBJ databases">
        <title>Comparative genomics of Bartonella apis.</title>
        <authorList>
            <person name="Engel P."/>
        </authorList>
    </citation>
    <scope>NUCLEOTIDE SEQUENCE [LARGE SCALE GENOMIC DNA]</scope>
    <source>
        <strain evidence="10 11">BBC0178</strain>
    </source>
</reference>
<dbReference type="GO" id="GO:0000150">
    <property type="term" value="F:DNA strand exchange activity"/>
    <property type="evidence" value="ECO:0007669"/>
    <property type="project" value="UniProtKB-KW"/>
</dbReference>